<dbReference type="HOGENOM" id="CLU_838375_0_0_2"/>
<accession>A0A075MW69</accession>
<dbReference type="EMBL" id="CP007174">
    <property type="protein sequence ID" value="AIF85388.1"/>
    <property type="molecule type" value="Genomic_DNA"/>
</dbReference>
<reference evidence="1 2" key="1">
    <citation type="journal article" date="2014" name="PLoS ONE">
        <title>Genome Sequence of Candidatus Nitrososphaera evergladensis from Group I.1b Enriched from Everglades Soil Reveals Novel Genomic Features of the Ammonia-Oxidizing Archaea.</title>
        <authorList>
            <person name="Zhalnina K.V."/>
            <person name="Dias R."/>
            <person name="Leonard M.T."/>
            <person name="Dorr de Quadros P."/>
            <person name="Camargo F.A."/>
            <person name="Drew J.C."/>
            <person name="Farmerie W.G."/>
            <person name="Daroub S.H."/>
            <person name="Triplett E.W."/>
        </authorList>
    </citation>
    <scope>NUCLEOTIDE SEQUENCE [LARGE SCALE GENOMIC DNA]</scope>
    <source>
        <strain evidence="1 2">SR1</strain>
    </source>
</reference>
<dbReference type="KEGG" id="nev:NTE_03360"/>
<gene>
    <name evidence="1" type="ORF">NTE_03360</name>
</gene>
<organism evidence="1 2">
    <name type="scientific">Candidatus Nitrososphaera evergladensis SR1</name>
    <dbReference type="NCBI Taxonomy" id="1459636"/>
    <lineage>
        <taxon>Archaea</taxon>
        <taxon>Nitrososphaerota</taxon>
        <taxon>Nitrososphaeria</taxon>
        <taxon>Nitrososphaerales</taxon>
        <taxon>Nitrososphaeraceae</taxon>
        <taxon>Nitrososphaera</taxon>
    </lineage>
</organism>
<evidence type="ECO:0000313" key="2">
    <source>
        <dbReference type="Proteomes" id="UP000028194"/>
    </source>
</evidence>
<evidence type="ECO:0000313" key="1">
    <source>
        <dbReference type="EMBL" id="AIF85388.1"/>
    </source>
</evidence>
<dbReference type="RefSeq" id="WP_148701802.1">
    <property type="nucleotide sequence ID" value="NZ_CP007174.1"/>
</dbReference>
<dbReference type="STRING" id="1459636.NTE_03360"/>
<proteinExistence type="predicted"/>
<dbReference type="AlphaFoldDB" id="A0A075MW69"/>
<sequence length="331" mass="36468">MGMQNNANHHWNATRIIMMTTLLLFLVLVPLPLLPVSQSSAIFFMADRSVIHPHNNIASAVAASSITTTNMDDQTGASSQQISSLLAVRTITESLGYRELVGIPLIFSHQGNVSIKETPAKINIPNDVQNYTITAPDMLFRNFDNVTFDHWQDDTNSTDRTKTIAISDNNGRGISEDLTAVYRWYTAACDSCRAFLREGFVEPLVIRIVDSEGNLLTGAKVTVAPKTVASQSSSGFSPIATFSSLKNATTYVVSVPATFVGNNFVSMSNNGSSSSNDGSNNRSIYHFDHWQGIDGYYHNDRNTNHILATIYSSNHFFSNYEITLTAVYEKE</sequence>
<name>A0A075MW69_9ARCH</name>
<protein>
    <submittedName>
        <fullName evidence="1">Uncharacterized protein</fullName>
    </submittedName>
</protein>
<dbReference type="GeneID" id="41599007"/>
<keyword evidence="2" id="KW-1185">Reference proteome</keyword>
<dbReference type="Proteomes" id="UP000028194">
    <property type="component" value="Chromosome"/>
</dbReference>